<dbReference type="CDD" id="cd04481">
    <property type="entry name" value="RPA1_DBD_B_like"/>
    <property type="match status" value="1"/>
</dbReference>
<organism evidence="1 2">
    <name type="scientific">Crotalaria pallida</name>
    <name type="common">Smooth rattlebox</name>
    <name type="synonym">Crotalaria striata</name>
    <dbReference type="NCBI Taxonomy" id="3830"/>
    <lineage>
        <taxon>Eukaryota</taxon>
        <taxon>Viridiplantae</taxon>
        <taxon>Streptophyta</taxon>
        <taxon>Embryophyta</taxon>
        <taxon>Tracheophyta</taxon>
        <taxon>Spermatophyta</taxon>
        <taxon>Magnoliopsida</taxon>
        <taxon>eudicotyledons</taxon>
        <taxon>Gunneridae</taxon>
        <taxon>Pentapetalae</taxon>
        <taxon>rosids</taxon>
        <taxon>fabids</taxon>
        <taxon>Fabales</taxon>
        <taxon>Fabaceae</taxon>
        <taxon>Papilionoideae</taxon>
        <taxon>50 kb inversion clade</taxon>
        <taxon>genistoids sensu lato</taxon>
        <taxon>core genistoids</taxon>
        <taxon>Crotalarieae</taxon>
        <taxon>Crotalaria</taxon>
    </lineage>
</organism>
<dbReference type="Proteomes" id="UP001372338">
    <property type="component" value="Unassembled WGS sequence"/>
</dbReference>
<dbReference type="AlphaFoldDB" id="A0AAN9J1C4"/>
<gene>
    <name evidence="1" type="ORF">RIF29_03914</name>
</gene>
<protein>
    <submittedName>
        <fullName evidence="1">Uncharacterized protein</fullName>
    </submittedName>
</protein>
<name>A0AAN9J1C4_CROPI</name>
<reference evidence="1 2" key="1">
    <citation type="submission" date="2024-01" db="EMBL/GenBank/DDBJ databases">
        <title>The genomes of 5 underutilized Papilionoideae crops provide insights into root nodulation and disease resistanc.</title>
        <authorList>
            <person name="Yuan L."/>
        </authorList>
    </citation>
    <scope>NUCLEOTIDE SEQUENCE [LARGE SCALE GENOMIC DNA]</scope>
    <source>
        <strain evidence="1">ZHUSHIDOU_FW_LH</strain>
        <tissue evidence="1">Leaf</tissue>
    </source>
</reference>
<accession>A0AAN9J1C4</accession>
<proteinExistence type="predicted"/>
<dbReference type="EMBL" id="JAYWIO010000001">
    <property type="protein sequence ID" value="KAK7289891.1"/>
    <property type="molecule type" value="Genomic_DNA"/>
</dbReference>
<evidence type="ECO:0000313" key="1">
    <source>
        <dbReference type="EMBL" id="KAK7289891.1"/>
    </source>
</evidence>
<keyword evidence="2" id="KW-1185">Reference proteome</keyword>
<dbReference type="InterPro" id="IPR012340">
    <property type="entry name" value="NA-bd_OB-fold"/>
</dbReference>
<sequence>MRWIAFRAKIMRMWKLPSLDEPGSYSSVHFGDKIEAFVVGPSITFFLKHLHKGAIYDFGLFNVLPNQCSVRSTSHGFRLRLMFNTGLATVSDIYFPDPTINNHAVDEVLRTSTDAKSLSNCIGLLSAVSKDKSYLYKGKLTRVAVLELCDEVGSFDCLLFGQYAMEFYSYLAKQRCNQCIVVLEYAEIHSYKGRAVVYSKHPVSRLLLNPNIADVDNFRLRMLYSRFCRSKPTVAAVGSKNNFEGQLLGDCKSISVEQLHGVQPGIYRVDASIAGILPYKPYYYDECQCKGPIFPDLADFGCRVCGKSDARVARRLSAKPINPVNKGISSVCDPLTPNRLMFKPPFPTLSAHHPANNALHSEDSKLFFEGVPVLRSCNPCNPTELNLPTTCDIRKRPLYIGESSSANFPSKCRKLLVSIFGEEAAVDDESGDESVFLTKNLGTK</sequence>
<comment type="caution">
    <text evidence="1">The sequence shown here is derived from an EMBL/GenBank/DDBJ whole genome shotgun (WGS) entry which is preliminary data.</text>
</comment>
<dbReference type="Gene3D" id="2.40.50.140">
    <property type="entry name" value="Nucleic acid-binding proteins"/>
    <property type="match status" value="1"/>
</dbReference>
<evidence type="ECO:0000313" key="2">
    <source>
        <dbReference type="Proteomes" id="UP001372338"/>
    </source>
</evidence>